<accession>X1KE13</accession>
<evidence type="ECO:0000313" key="8">
    <source>
        <dbReference type="EMBL" id="GAH91870.1"/>
    </source>
</evidence>
<keyword evidence="4 6" id="KW-1133">Transmembrane helix</keyword>
<name>X1KE13_9ZZZZ</name>
<feature type="transmembrane region" description="Helical" evidence="6">
    <location>
        <begin position="82"/>
        <end position="102"/>
    </location>
</feature>
<dbReference type="NCBIfam" id="TIGR00360">
    <property type="entry name" value="ComEC_N-term"/>
    <property type="match status" value="1"/>
</dbReference>
<dbReference type="InterPro" id="IPR004477">
    <property type="entry name" value="ComEC_N"/>
</dbReference>
<proteinExistence type="predicted"/>
<feature type="non-terminal residue" evidence="8">
    <location>
        <position position="1"/>
    </location>
</feature>
<gene>
    <name evidence="8" type="ORF">S06H3_06278</name>
</gene>
<feature type="transmembrane region" description="Helical" evidence="6">
    <location>
        <begin position="123"/>
        <end position="142"/>
    </location>
</feature>
<comment type="subcellular location">
    <subcellularLocation>
        <location evidence="1">Cell membrane</location>
        <topology evidence="1">Multi-pass membrane protein</topology>
    </subcellularLocation>
</comment>
<keyword evidence="5 6" id="KW-0472">Membrane</keyword>
<evidence type="ECO:0000256" key="4">
    <source>
        <dbReference type="ARBA" id="ARBA00022989"/>
    </source>
</evidence>
<keyword evidence="3 6" id="KW-0812">Transmembrane</keyword>
<dbReference type="GO" id="GO:0005886">
    <property type="term" value="C:plasma membrane"/>
    <property type="evidence" value="ECO:0007669"/>
    <property type="project" value="UniProtKB-SubCell"/>
</dbReference>
<sequence>FSMSMRNKIKSIIERLIHPPYNFLLIGMLLGEKTHIPPELKDVFIESGIMHILAVSGLHVGIIAAALFIFLNSLRLPKRTKMILVVLILIMYASITGFRPSVVRATIMFSLLVTGKLINRNRNLYISLFLAAFLILLINPLILYDAGFLLSFIVTFFIIYLSPILQELFSNTITWIKNPLSVSMAAWLGIFPLSAYFFSKVSLISVISNIFIVPLTAIAVILGFIIFFLGLISIPLATLIAKINYFVLMLITFLAKLFSSLPFSFVYVAQPLIIFIFLP</sequence>
<evidence type="ECO:0000256" key="5">
    <source>
        <dbReference type="ARBA" id="ARBA00023136"/>
    </source>
</evidence>
<feature type="domain" description="ComEC/Rec2-related protein" evidence="7">
    <location>
        <begin position="28"/>
        <end position="277"/>
    </location>
</feature>
<feature type="transmembrane region" description="Helical" evidence="6">
    <location>
        <begin position="148"/>
        <end position="168"/>
    </location>
</feature>
<dbReference type="PANTHER" id="PTHR30619">
    <property type="entry name" value="DNA INTERNALIZATION/COMPETENCE PROTEIN COMEC/REC2"/>
    <property type="match status" value="1"/>
</dbReference>
<evidence type="ECO:0000256" key="2">
    <source>
        <dbReference type="ARBA" id="ARBA00022475"/>
    </source>
</evidence>
<dbReference type="EMBL" id="BARV01002429">
    <property type="protein sequence ID" value="GAH91870.1"/>
    <property type="molecule type" value="Genomic_DNA"/>
</dbReference>
<comment type="caution">
    <text evidence="8">The sequence shown here is derived from an EMBL/GenBank/DDBJ whole genome shotgun (WGS) entry which is preliminary data.</text>
</comment>
<dbReference type="AlphaFoldDB" id="X1KE13"/>
<dbReference type="Pfam" id="PF03772">
    <property type="entry name" value="Competence"/>
    <property type="match status" value="1"/>
</dbReference>
<evidence type="ECO:0000256" key="3">
    <source>
        <dbReference type="ARBA" id="ARBA00022692"/>
    </source>
</evidence>
<reference evidence="8" key="1">
    <citation type="journal article" date="2014" name="Front. Microbiol.">
        <title>High frequency of phylogenetically diverse reductive dehalogenase-homologous genes in deep subseafloor sedimentary metagenomes.</title>
        <authorList>
            <person name="Kawai M."/>
            <person name="Futagami T."/>
            <person name="Toyoda A."/>
            <person name="Takaki Y."/>
            <person name="Nishi S."/>
            <person name="Hori S."/>
            <person name="Arai W."/>
            <person name="Tsubouchi T."/>
            <person name="Morono Y."/>
            <person name="Uchiyama I."/>
            <person name="Ito T."/>
            <person name="Fujiyama A."/>
            <person name="Inagaki F."/>
            <person name="Takami H."/>
        </authorList>
    </citation>
    <scope>NUCLEOTIDE SEQUENCE</scope>
    <source>
        <strain evidence="8">Expedition CK06-06</strain>
    </source>
</reference>
<evidence type="ECO:0000256" key="1">
    <source>
        <dbReference type="ARBA" id="ARBA00004651"/>
    </source>
</evidence>
<evidence type="ECO:0000259" key="7">
    <source>
        <dbReference type="Pfam" id="PF03772"/>
    </source>
</evidence>
<keyword evidence="2" id="KW-1003">Cell membrane</keyword>
<evidence type="ECO:0000256" key="6">
    <source>
        <dbReference type="SAM" id="Phobius"/>
    </source>
</evidence>
<feature type="transmembrane region" description="Helical" evidence="6">
    <location>
        <begin position="204"/>
        <end position="229"/>
    </location>
</feature>
<dbReference type="PANTHER" id="PTHR30619:SF1">
    <property type="entry name" value="RECOMBINATION PROTEIN 2"/>
    <property type="match status" value="1"/>
</dbReference>
<organism evidence="8">
    <name type="scientific">marine sediment metagenome</name>
    <dbReference type="NCBI Taxonomy" id="412755"/>
    <lineage>
        <taxon>unclassified sequences</taxon>
        <taxon>metagenomes</taxon>
        <taxon>ecological metagenomes</taxon>
    </lineage>
</organism>
<protein>
    <recommendedName>
        <fullName evidence="7">ComEC/Rec2-related protein domain-containing protein</fullName>
    </recommendedName>
</protein>
<dbReference type="InterPro" id="IPR052159">
    <property type="entry name" value="Competence_DNA_uptake"/>
</dbReference>
<feature type="transmembrane region" description="Helical" evidence="6">
    <location>
        <begin position="180"/>
        <end position="198"/>
    </location>
</feature>
<feature type="transmembrane region" description="Helical" evidence="6">
    <location>
        <begin position="49"/>
        <end position="70"/>
    </location>
</feature>